<evidence type="ECO:0000256" key="1">
    <source>
        <dbReference type="ARBA" id="ARBA00022801"/>
    </source>
</evidence>
<feature type="domain" description="Agarase CBM-like" evidence="4">
    <location>
        <begin position="22"/>
        <end position="202"/>
    </location>
</feature>
<dbReference type="Pfam" id="PF02449">
    <property type="entry name" value="Glyco_hydro_42"/>
    <property type="match status" value="1"/>
</dbReference>
<dbReference type="SMR" id="A0A0A0U841"/>
<reference evidence="5" key="1">
    <citation type="submission" date="2014-08" db="EMBL/GenBank/DDBJ databases">
        <title>A novel agarase from Vibrio sp.</title>
        <authorList>
            <person name="Li R.K."/>
            <person name="Yang G."/>
            <person name="Lin J."/>
            <person name="Ye X.Y."/>
        </authorList>
    </citation>
    <scope>NUCLEOTIDE SEQUENCE</scope>
    <source>
        <strain evidence="5">BY</strain>
    </source>
</reference>
<evidence type="ECO:0000259" key="3">
    <source>
        <dbReference type="Pfam" id="PF02449"/>
    </source>
</evidence>
<dbReference type="EC" id="3.2.1.81" evidence="5"/>
<dbReference type="InterPro" id="IPR013529">
    <property type="entry name" value="Glyco_hydro_42_N"/>
</dbReference>
<dbReference type="AlphaFoldDB" id="A0A0A0U841"/>
<accession>A0A0A0U841</accession>
<dbReference type="GO" id="GO:0004565">
    <property type="term" value="F:beta-galactosidase activity"/>
    <property type="evidence" value="ECO:0007669"/>
    <property type="project" value="InterPro"/>
</dbReference>
<dbReference type="GO" id="GO:0033916">
    <property type="term" value="F:beta-agarase activity"/>
    <property type="evidence" value="ECO:0007669"/>
    <property type="project" value="UniProtKB-EC"/>
</dbReference>
<keyword evidence="1 5" id="KW-0378">Hydrolase</keyword>
<dbReference type="EMBL" id="KM355201">
    <property type="protein sequence ID" value="AIW39921.1"/>
    <property type="molecule type" value="Genomic_DNA"/>
</dbReference>
<evidence type="ECO:0000259" key="4">
    <source>
        <dbReference type="Pfam" id="PF17992"/>
    </source>
</evidence>
<dbReference type="GO" id="GO:0005975">
    <property type="term" value="P:carbohydrate metabolic process"/>
    <property type="evidence" value="ECO:0007669"/>
    <property type="project" value="InterPro"/>
</dbReference>
<feature type="domain" description="Glycoside hydrolase family 42 N-terminal" evidence="3">
    <location>
        <begin position="458"/>
        <end position="627"/>
    </location>
</feature>
<proteinExistence type="predicted"/>
<name>A0A0A0U841_9VIBR</name>
<dbReference type="GO" id="GO:0009341">
    <property type="term" value="C:beta-galactosidase complex"/>
    <property type="evidence" value="ECO:0007669"/>
    <property type="project" value="InterPro"/>
</dbReference>
<evidence type="ECO:0000256" key="2">
    <source>
        <dbReference type="ARBA" id="ARBA00023295"/>
    </source>
</evidence>
<dbReference type="InterPro" id="IPR017853">
    <property type="entry name" value="GH"/>
</dbReference>
<protein>
    <submittedName>
        <fullName evidence="5">Agarase</fullName>
        <ecNumber evidence="5">3.2.1.81</ecNumber>
    </submittedName>
</protein>
<dbReference type="InterPro" id="IPR040669">
    <property type="entry name" value="Agarase_CBM"/>
</dbReference>
<dbReference type="SUPFAM" id="SSF51445">
    <property type="entry name" value="(Trans)glycosidases"/>
    <property type="match status" value="1"/>
</dbReference>
<organism evidence="5">
    <name type="scientific">Vibrio sp. BY</name>
    <dbReference type="NCBI Taxonomy" id="1569327"/>
    <lineage>
        <taxon>Bacteria</taxon>
        <taxon>Pseudomonadati</taxon>
        <taxon>Pseudomonadota</taxon>
        <taxon>Gammaproteobacteria</taxon>
        <taxon>Vibrionales</taxon>
        <taxon>Vibrionaceae</taxon>
        <taxon>Vibrio</taxon>
    </lineage>
</organism>
<dbReference type="Gene3D" id="2.60.120.430">
    <property type="entry name" value="Galactose-binding lectin"/>
    <property type="match status" value="1"/>
</dbReference>
<evidence type="ECO:0000313" key="5">
    <source>
        <dbReference type="EMBL" id="AIW39921.1"/>
    </source>
</evidence>
<dbReference type="Gene3D" id="3.20.20.80">
    <property type="entry name" value="Glycosidases"/>
    <property type="match status" value="1"/>
</dbReference>
<dbReference type="Pfam" id="PF17992">
    <property type="entry name" value="Agarase_CBM"/>
    <property type="match status" value="1"/>
</dbReference>
<sequence length="744" mass="85435">MTPTIHDVVKHSEHDRSVALFDFSTNTPPSTFRFNNIDASMTEDSRLKIHCNSAKNMYTSVFIEPTQGEKWDWSQMPGFCFAFDAQNLRSRSTQVFINIFDSKGQMHSRCVNVTGETENSFLVELKGEYLKGNTNYYSGFRSNPAPWDSPFVYATWMWGLMNIDLSDIVQIELSIHGTLIDHELELSNFRLMLSPETNPHYLSNIIDRYGQNAGFEYPEKVHTDQELADFTTKELQQLKEGAMPDRSRFGGYKEGKRYEATGFYRTEKIDGKWSLVDPDGYPYFATGIDIIRLANSYTQTGVDYDHSKVEQRSPDDLTPEDSIEKFEVSMEAKQTAFVGSEVRRNCFQWLPTYEEELGEHYAYMRENFEGALDQGETFSFYAANLQRKYGKDYMQQWREVTMDRMLNWGFTSLGNWTAPEFYSNEKVPFFANGWIIGNFKTVSSGDDFWSPLPDPFDPVFKERAEATVKQVRAEINDTPWCVGIFIDNEKSWGRMGTIEGQHGIAIHTLSRDAQESPTKAEFMKVLTEKYGDIAALNARWGTNITSWEALSQGVKGLAHNEAQLEDYGILLEAYASQYFKVVREALKAELPNHLYLGCRFADWGMTPDVVRAAAKYCDVISYNYYKEGLHPQPWSFLSEVDMPSIIGEFHIGSKDTGLYHPGLVTAGNQQERGEMYEAYMHSVIDNPYFVGAHWFQYIDSPITGRSYDGENYNVGFVSIADTPYEPMVEAAKRLHSSMYKRRYQ</sequence>
<keyword evidence="2 5" id="KW-0326">Glycosidase</keyword>